<name>A0AAD8K812_TARER</name>
<reference evidence="1" key="1">
    <citation type="journal article" date="2023" name="bioRxiv">
        <title>Improved chromosome-level genome assembly for marigold (Tagetes erecta).</title>
        <authorList>
            <person name="Jiang F."/>
            <person name="Yuan L."/>
            <person name="Wang S."/>
            <person name="Wang H."/>
            <person name="Xu D."/>
            <person name="Wang A."/>
            <person name="Fan W."/>
        </authorList>
    </citation>
    <scope>NUCLEOTIDE SEQUENCE</scope>
    <source>
        <strain evidence="1">WSJ</strain>
        <tissue evidence="1">Leaf</tissue>
    </source>
</reference>
<accession>A0AAD8K812</accession>
<organism evidence="1 2">
    <name type="scientific">Tagetes erecta</name>
    <name type="common">African marigold</name>
    <dbReference type="NCBI Taxonomy" id="13708"/>
    <lineage>
        <taxon>Eukaryota</taxon>
        <taxon>Viridiplantae</taxon>
        <taxon>Streptophyta</taxon>
        <taxon>Embryophyta</taxon>
        <taxon>Tracheophyta</taxon>
        <taxon>Spermatophyta</taxon>
        <taxon>Magnoliopsida</taxon>
        <taxon>eudicotyledons</taxon>
        <taxon>Gunneridae</taxon>
        <taxon>Pentapetalae</taxon>
        <taxon>asterids</taxon>
        <taxon>campanulids</taxon>
        <taxon>Asterales</taxon>
        <taxon>Asteraceae</taxon>
        <taxon>Asteroideae</taxon>
        <taxon>Heliantheae alliance</taxon>
        <taxon>Tageteae</taxon>
        <taxon>Tagetes</taxon>
    </lineage>
</organism>
<keyword evidence="2" id="KW-1185">Reference proteome</keyword>
<gene>
    <name evidence="1" type="ORF">QVD17_30481</name>
</gene>
<protein>
    <submittedName>
        <fullName evidence="1">Uncharacterized protein</fullName>
    </submittedName>
</protein>
<dbReference type="Proteomes" id="UP001229421">
    <property type="component" value="Unassembled WGS sequence"/>
</dbReference>
<sequence length="85" mass="9650">MNHARPPDVLAAEITDSVRCKLMNLKFKRTDPAMRVQKDWNVLAAEITDSVRCKLMNLKFKRTDPAMRVQKDWSIGGDTKCDDGG</sequence>
<dbReference type="AlphaFoldDB" id="A0AAD8K812"/>
<dbReference type="EMBL" id="JAUHHV010000008">
    <property type="protein sequence ID" value="KAK1414730.1"/>
    <property type="molecule type" value="Genomic_DNA"/>
</dbReference>
<proteinExistence type="predicted"/>
<evidence type="ECO:0000313" key="1">
    <source>
        <dbReference type="EMBL" id="KAK1414730.1"/>
    </source>
</evidence>
<evidence type="ECO:0000313" key="2">
    <source>
        <dbReference type="Proteomes" id="UP001229421"/>
    </source>
</evidence>
<comment type="caution">
    <text evidence="1">The sequence shown here is derived from an EMBL/GenBank/DDBJ whole genome shotgun (WGS) entry which is preliminary data.</text>
</comment>